<gene>
    <name evidence="2" type="ORF">EXZ61_20370</name>
</gene>
<dbReference type="PANTHER" id="PTHR30441:SF4">
    <property type="entry name" value="PROTEIN ASMA"/>
    <property type="match status" value="1"/>
</dbReference>
<dbReference type="RefSeq" id="WP_142813759.1">
    <property type="nucleotide sequence ID" value="NZ_CP036282.1"/>
</dbReference>
<dbReference type="EMBL" id="CP036282">
    <property type="protein sequence ID" value="QDL56320.1"/>
    <property type="molecule type" value="Genomic_DNA"/>
</dbReference>
<dbReference type="Pfam" id="PF05170">
    <property type="entry name" value="AsmA"/>
    <property type="match status" value="1"/>
</dbReference>
<reference evidence="3" key="2">
    <citation type="journal article" date="2020" name="Int. J. Syst. Evol. Microbiol.">
        <title>Genomic insights into a novel species Rhodoferax aquaticus sp. nov., isolated from freshwater.</title>
        <authorList>
            <person name="Li T."/>
            <person name="Zhuo Y."/>
            <person name="Jin C.Z."/>
            <person name="Wu X."/>
            <person name="Ko S.R."/>
            <person name="Jin F.J."/>
            <person name="Ahn C.Y."/>
            <person name="Oh H.M."/>
            <person name="Lee H.G."/>
            <person name="Jin L."/>
        </authorList>
    </citation>
    <scope>NUCLEOTIDE SEQUENCE [LARGE SCALE GENOMIC DNA]</scope>
    <source>
        <strain evidence="3">Gr-4</strain>
    </source>
</reference>
<dbReference type="GO" id="GO:0005886">
    <property type="term" value="C:plasma membrane"/>
    <property type="evidence" value="ECO:0007669"/>
    <property type="project" value="TreeGrafter"/>
</dbReference>
<accession>A0A515EUG5</accession>
<dbReference type="AlphaFoldDB" id="A0A515EUG5"/>
<reference evidence="3" key="1">
    <citation type="submission" date="2019-02" db="EMBL/GenBank/DDBJ databases">
        <title>Complete genome sequence of Rhodoferax sp. Gr-4.</title>
        <authorList>
            <person name="Jin L."/>
        </authorList>
    </citation>
    <scope>NUCLEOTIDE SEQUENCE [LARGE SCALE GENOMIC DNA]</scope>
    <source>
        <strain evidence="3">Gr-4</strain>
    </source>
</reference>
<dbReference type="InterPro" id="IPR007844">
    <property type="entry name" value="AsmA"/>
</dbReference>
<evidence type="ECO:0000313" key="3">
    <source>
        <dbReference type="Proteomes" id="UP000317365"/>
    </source>
</evidence>
<dbReference type="GO" id="GO:0090313">
    <property type="term" value="P:regulation of protein targeting to membrane"/>
    <property type="evidence" value="ECO:0007669"/>
    <property type="project" value="TreeGrafter"/>
</dbReference>
<name>A0A515EUG5_9BURK</name>
<sequence>MKALRWVGLGVAAVLVLLAAAVAILYALFDGDKVKAELSRAMLQDKQRTLVIAGKPQLSVWPDVGIALDGVSLTERNSTAQFMKLDSARVSVALMPLLSKRVEVRALELNGLQATVVKKKDGTLSISDLLGDTQHDHAYDPAKPDANTPRSPLQVDVASIRMSNAQFTWRDEKAGTSTAVSNLSLSTGRVQADTGQKTAQVQSLLLSVKGESNKEAFDLALDVPRLVVAADKSSGEAVKLRASLNGVGRKADVLLTLSGVEGNAQGFKVGSLNLGLDALSGEATVKGQLSSPVAVNMTAQTVSLPTLTGSLDIAHPAMPMKQLRLPLSGSLSANLAQQTANLALNTQVDASKVQSKVNVTQFSPLALAFDLGVDQLNIDTYLPPKPAAAGGASGGASGGAASAAASEPLDLSALKGPRVGGVLRVGALQVSGLKLSQLNATLKLSGGRLDVAPLSMNLYEGTANGALSVNAAGNAVSLKQTLAGVRINPLMQDLLHKDLLEGRGNVVLDVQTQGPHVLAMKKALSGSAALSLKDGAVKGINLAQSLRDLKSKLGQADSTQQAKAGEKTDFSELSASFKIASGVAHNEDLAMKSPFIRLSGAGDIDVGLGQMNYLAKATVVGSAEGQGGKDVSQLKGLTVPVRVSGPFEQLSYKLEFGSMVSDLAKAKVEEKKEEIKTQIKNQVEDKAKDLLKGILGR</sequence>
<dbReference type="KEGG" id="rhg:EXZ61_20370"/>
<keyword evidence="3" id="KW-1185">Reference proteome</keyword>
<dbReference type="InterPro" id="IPR052894">
    <property type="entry name" value="AsmA-related"/>
</dbReference>
<evidence type="ECO:0000259" key="1">
    <source>
        <dbReference type="Pfam" id="PF05170"/>
    </source>
</evidence>
<proteinExistence type="predicted"/>
<feature type="domain" description="AsmA" evidence="1">
    <location>
        <begin position="1"/>
        <end position="588"/>
    </location>
</feature>
<evidence type="ECO:0000313" key="2">
    <source>
        <dbReference type="EMBL" id="QDL56320.1"/>
    </source>
</evidence>
<organism evidence="2 3">
    <name type="scientific">Rhodoferax aquaticus</name>
    <dbReference type="NCBI Taxonomy" id="2527691"/>
    <lineage>
        <taxon>Bacteria</taxon>
        <taxon>Pseudomonadati</taxon>
        <taxon>Pseudomonadota</taxon>
        <taxon>Betaproteobacteria</taxon>
        <taxon>Burkholderiales</taxon>
        <taxon>Comamonadaceae</taxon>
        <taxon>Rhodoferax</taxon>
    </lineage>
</organism>
<protein>
    <submittedName>
        <fullName evidence="2">AsmA family protein</fullName>
    </submittedName>
</protein>
<dbReference type="PANTHER" id="PTHR30441">
    <property type="entry name" value="DUF748 DOMAIN-CONTAINING PROTEIN"/>
    <property type="match status" value="1"/>
</dbReference>
<dbReference type="Proteomes" id="UP000317365">
    <property type="component" value="Chromosome"/>
</dbReference>